<comment type="caution">
    <text evidence="15">The sequence shown here is derived from an EMBL/GenBank/DDBJ whole genome shotgun (WGS) entry which is preliminary data.</text>
</comment>
<dbReference type="InterPro" id="IPR009003">
    <property type="entry name" value="Peptidase_S1_PA"/>
</dbReference>
<keyword evidence="12" id="KW-1133">Transmembrane helix</keyword>
<keyword evidence="3 10" id="KW-0645">Protease</keyword>
<evidence type="ECO:0000259" key="13">
    <source>
        <dbReference type="PROSITE" id="PS50240"/>
    </source>
</evidence>
<dbReference type="PROSITE" id="PS00135">
    <property type="entry name" value="TRYPSIN_SER"/>
    <property type="match status" value="1"/>
</dbReference>
<dbReference type="PROSITE" id="PS51205">
    <property type="entry name" value="VPS9"/>
    <property type="match status" value="1"/>
</dbReference>
<dbReference type="InterPro" id="IPR001314">
    <property type="entry name" value="Peptidase_S1A"/>
</dbReference>
<dbReference type="Pfam" id="PF02204">
    <property type="entry name" value="VPS9"/>
    <property type="match status" value="1"/>
</dbReference>
<dbReference type="Pfam" id="PF00089">
    <property type="entry name" value="Trypsin"/>
    <property type="match status" value="5"/>
</dbReference>
<keyword evidence="5" id="KW-0677">Repeat</keyword>
<dbReference type="InterPro" id="IPR003123">
    <property type="entry name" value="VPS9"/>
</dbReference>
<dbReference type="FunFam" id="2.40.10.10:FF:000105">
    <property type="entry name" value="Inactive serine protease 45"/>
    <property type="match status" value="1"/>
</dbReference>
<dbReference type="Proteomes" id="UP000322234">
    <property type="component" value="Unassembled WGS sequence"/>
</dbReference>
<dbReference type="SUPFAM" id="SSF109993">
    <property type="entry name" value="VPS9 domain"/>
    <property type="match status" value="1"/>
</dbReference>
<evidence type="ECO:0000256" key="11">
    <source>
        <dbReference type="SAM" id="MobiDB-lite"/>
    </source>
</evidence>
<dbReference type="GO" id="GO:0005085">
    <property type="term" value="F:guanyl-nucleotide exchange factor activity"/>
    <property type="evidence" value="ECO:0007669"/>
    <property type="project" value="TreeGrafter"/>
</dbReference>
<evidence type="ECO:0000259" key="14">
    <source>
        <dbReference type="PROSITE" id="PS51205"/>
    </source>
</evidence>
<evidence type="ECO:0000256" key="2">
    <source>
        <dbReference type="ARBA" id="ARBA00022525"/>
    </source>
</evidence>
<dbReference type="SMART" id="SM00698">
    <property type="entry name" value="MORN"/>
    <property type="match status" value="7"/>
</dbReference>
<feature type="region of interest" description="Disordered" evidence="11">
    <location>
        <begin position="73"/>
        <end position="92"/>
    </location>
</feature>
<evidence type="ECO:0000256" key="8">
    <source>
        <dbReference type="ARBA" id="ARBA00023157"/>
    </source>
</evidence>
<dbReference type="EMBL" id="VBQZ03000140">
    <property type="protein sequence ID" value="MXQ95561.1"/>
    <property type="molecule type" value="Genomic_DNA"/>
</dbReference>
<dbReference type="SUPFAM" id="SSF50494">
    <property type="entry name" value="Trypsin-like serine proteases"/>
    <property type="match status" value="5"/>
</dbReference>
<dbReference type="Gene3D" id="1.20.1050.80">
    <property type="entry name" value="VPS9 domain"/>
    <property type="match status" value="1"/>
</dbReference>
<protein>
    <recommendedName>
        <fullName evidence="17">Peptidase S1 domain-containing protein</fullName>
    </recommendedName>
</protein>
<evidence type="ECO:0000256" key="6">
    <source>
        <dbReference type="ARBA" id="ARBA00022801"/>
    </source>
</evidence>
<accession>A0A6B0S273</accession>
<evidence type="ECO:0000256" key="5">
    <source>
        <dbReference type="ARBA" id="ARBA00022737"/>
    </source>
</evidence>
<feature type="domain" description="VPS9" evidence="14">
    <location>
        <begin position="2080"/>
        <end position="2179"/>
    </location>
</feature>
<gene>
    <name evidence="15" type="ORF">E5288_WYG015716</name>
</gene>
<dbReference type="PANTHER" id="PTHR46089:SF1">
    <property type="entry name" value="ALS2 C-TERMINAL-LIKE PROTEIN"/>
    <property type="match status" value="1"/>
</dbReference>
<dbReference type="Gene3D" id="2.40.10.10">
    <property type="entry name" value="Trypsin-like serine proteases"/>
    <property type="match status" value="8"/>
</dbReference>
<dbReference type="GO" id="GO:0031410">
    <property type="term" value="C:cytoplasmic vesicle"/>
    <property type="evidence" value="ECO:0007669"/>
    <property type="project" value="TreeGrafter"/>
</dbReference>
<dbReference type="FunFam" id="2.40.10.10:FF:000182">
    <property type="entry name" value="Zgc:163079"/>
    <property type="match status" value="1"/>
</dbReference>
<dbReference type="InterPro" id="IPR033116">
    <property type="entry name" value="TRYPSIN_SER"/>
</dbReference>
<feature type="region of interest" description="Disordered" evidence="11">
    <location>
        <begin position="1027"/>
        <end position="1046"/>
    </location>
</feature>
<dbReference type="InterPro" id="IPR003409">
    <property type="entry name" value="MORN"/>
</dbReference>
<name>A0A6B0S273_9CETA</name>
<evidence type="ECO:0000256" key="7">
    <source>
        <dbReference type="ARBA" id="ARBA00022825"/>
    </source>
</evidence>
<feature type="domain" description="Peptidase S1" evidence="13">
    <location>
        <begin position="527"/>
        <end position="793"/>
    </location>
</feature>
<dbReference type="SUPFAM" id="SSF82185">
    <property type="entry name" value="Histone H3 K4-specific methyltransferase SET7/9 N-terminal domain"/>
    <property type="match status" value="2"/>
</dbReference>
<evidence type="ECO:0000256" key="9">
    <source>
        <dbReference type="ARBA" id="ARBA00023180"/>
    </source>
</evidence>
<keyword evidence="9" id="KW-0325">Glycoprotein</keyword>
<keyword evidence="6 10" id="KW-0378">Hydrolase</keyword>
<keyword evidence="7 10" id="KW-0720">Serine protease</keyword>
<keyword evidence="8" id="KW-1015">Disulfide bond</keyword>
<evidence type="ECO:0000256" key="1">
    <source>
        <dbReference type="ARBA" id="ARBA00004613"/>
    </source>
</evidence>
<dbReference type="InterPro" id="IPR018114">
    <property type="entry name" value="TRYPSIN_HIS"/>
</dbReference>
<evidence type="ECO:0000313" key="15">
    <source>
        <dbReference type="EMBL" id="MXQ95561.1"/>
    </source>
</evidence>
<keyword evidence="4" id="KW-0732">Signal</keyword>
<reference evidence="15" key="1">
    <citation type="submission" date="2019-10" db="EMBL/GenBank/DDBJ databases">
        <title>The sequence and de novo assembly of the wild yak genome.</title>
        <authorList>
            <person name="Liu Y."/>
        </authorList>
    </citation>
    <scope>NUCLEOTIDE SEQUENCE [LARGE SCALE GENOMIC DNA]</scope>
    <source>
        <strain evidence="15">WY2019</strain>
    </source>
</reference>
<keyword evidence="12" id="KW-0472">Membrane</keyword>
<comment type="subcellular location">
    <subcellularLocation>
        <location evidence="1">Secreted</location>
    </subcellularLocation>
</comment>
<evidence type="ECO:0000256" key="3">
    <source>
        <dbReference type="ARBA" id="ARBA00022670"/>
    </source>
</evidence>
<evidence type="ECO:0000256" key="12">
    <source>
        <dbReference type="SAM" id="Phobius"/>
    </source>
</evidence>
<sequence length="2179" mass="243398">MLEEQPWDLALAVFLATRGQVRGCREGAPQSAEAVRGEGARPKEDYAMSLATPEASSASGQLKSLQVPVPTVAPVPPTPTAKETVGSSQTPVLEGLPPLDPASMSPKLQEAEQLIIPLKQCAVMVEKTSNKSGNRVQKGMVCAQNIKSEGPCREDSGSPLVCQFQTSWIQVGIFPIIGPCASPFKGFFLCILWRQQLHLQPLFLVSQGTCGHRKMRIIGGMPAPDRKWPWQVSLQINNEHVCGGSLIAPQWVLTAAHCIFGFEEYTVRMGSTLLLPQSGMVIPVRDIVCHSFYDVRTLINDIALVLLAHSVNYSAFIQPVCLPEKNFEAETGTRCWVTGWGRQMEDVKVLPEILQETDQILLRHTLCNKKLQAHLGYRRTLVRKGMICGYHEDLKSPCKGDSGGPLVCEFNDTWVQVGIVSWGIACGRSELPIVYTEVSMYKDWIIDHIIKVSSCASAGFLILSLSLVLPLGLLVALLQPCASSPGGILVLVILSLLCVATVSPWHTVPEACGQPWWPKNLDLSRHWPWEVSLRVGNEHVCGGALIDLKWVVTAAHCIQGTKEYSVILGTSKLKPPNSTRTLLIPVRDIIMHPKYWGRTFIMGDVALLQLYNPVIISKYVQPICLPEPNYSLKVGTQCWVTGWGQVKQRFSANSTLAPELQEAEVFIMDNKKCDQIYRKKSHIPRVVPLVLGDMICATNYREDLCSGDSGGPLACEVEGRWILAGVLSWEKACAKVFPTKPDVVLLVSFMIAILPSCYYRSRQQLTLSAMLLIIFREKLSHSQLQSWVAHWLDLISIASARTPDPRSKDPLSYSVKMGVQSLLENGTERQVARITIHEDFTNLSQDLALLKLRDSVSWSPLIQPVCLPNPKLKPSFGSLCWMIGWGKVDIHANPQSPYSLQEVAVKIINNDICNQQYKFLFLTNQKKLLGNDMICATSHLGMDTCQSNSGNSLVCQMDNSWIQMGVVTWSFSCNRRHFPAVYTSTSYFTNWMRKQIGCLGAGDTLGALSTDVPADLDAPCAPSATCPSGRRRFPRQVTGGSPPPSISQYATSKASHEFLPPCGFSYERDPTLRDPESMARRWPWMVSVRANGTHICAGTLIASDWVLTAAHCTTESDVTYSVRAGSPWIDRITKTSIDTLAKEVIVHSRYRASRYWSWVGRANDIALLNLDRPLQYSKYVWPICLPGLDYSVKDYSLCTVTGWGLPRVDGQWPQFRTIQEKEVTILNSTECDSLYRRFSKIPSLIQIINSQMICAKDVDREKFCYVSISSPCSFASKRTWPELGPESGTLAMCSPEEAALLRLEEVFSATLARINSLVFQPLLEAGSEPHSNLGLLCMETKFHLSQGTEESLHSLRERLRRPEAVGLESLLLLQSADRVLQVHLEYIESYTCCVAVQAFQKAVKRRSEYWRGQRKALRQVLSGLSSEGSVGTALLQALRQPLAHHVQQYVLLLLSLGDTVGECHPTRKLVIHAASLFGDLQSFMRQELDQATATQALWPTLSSRLRDVLCTPARRLLQDSQDVPVTVTPLRAERVLLFDDALVLLQGHNTHTFDLKLVWVEPGQDRCTFHLLTPEEEFSFCSKDPQGLVVWQWKVTQAVCQALRGKKDFPVLGAGLEPSEPPTCRCGAYTFRAEGRFCQATYEGEWYWGRPHGKGTLKWPDGQNHVGDFCQGLEHGFGIRLVPQASEDKFDCYKCHWREGSMCGYGICEYSTSEVYKGYFQEGLRHGFGVLESAPQAPRPLRYTGHWERGQRSGYGVEEDSDRGERYIGMWQADQRYGPGVMVTQAGVCYQGTFQADKMVGPGILLSDDDSLYEGTFTRDLTLVGKGKVTFPNGFTLEGSFGSVSGRGLHTQGVLDTAALPPDPSSTCKRQLGQGVFPVESRWQGVYGAFRDFVRAGCPGDLREALLGFHVQSSRELRKSQEYLCCERTCPEDQAGRMEDLLEELLQHREPEALQQCLRKALSNSLHPLGKLLRTLMLTFQATYAGIGANKHLQGLAQEEVKQHAQELWAAYRGLLQVALQRKGQAPEEDEDAETRDLRVHSLVLPLVLPSFYSELFTLYLLLHEREDSLYSQGITHLSLFPDTRLLEFLDVQKHLWPLKDLTLTTNQRYSLVRDKCFLSATECLQKMITTVDPREKLEVLERTYGEIEATVSRVLGREHKLPMDDLLPLLIYVVSRAQ</sequence>
<dbReference type="Gene3D" id="2.20.110.10">
    <property type="entry name" value="Histone H3 K4-specific methyltransferase SET7/9 N-terminal domain"/>
    <property type="match status" value="2"/>
</dbReference>
<dbReference type="InterPro" id="IPR057248">
    <property type="entry name" value="Alsin-like_PH"/>
</dbReference>
<dbReference type="FunFam" id="2.40.10.10:FF:000122">
    <property type="entry name" value="Chymotrypsin-like elastase family member 1"/>
    <property type="match status" value="1"/>
</dbReference>
<dbReference type="GO" id="GO:0004252">
    <property type="term" value="F:serine-type endopeptidase activity"/>
    <property type="evidence" value="ECO:0007669"/>
    <property type="project" value="InterPro"/>
</dbReference>
<dbReference type="FunFam" id="2.40.10.10:FF:000106">
    <property type="entry name" value="Probable threonine protease PRSS50"/>
    <property type="match status" value="1"/>
</dbReference>
<evidence type="ECO:0000256" key="4">
    <source>
        <dbReference type="ARBA" id="ARBA00022729"/>
    </source>
</evidence>
<dbReference type="GO" id="GO:0016197">
    <property type="term" value="P:endosomal transport"/>
    <property type="evidence" value="ECO:0007669"/>
    <property type="project" value="TreeGrafter"/>
</dbReference>
<dbReference type="InterPro" id="IPR043504">
    <property type="entry name" value="Peptidase_S1_PA_chymotrypsin"/>
</dbReference>
<keyword evidence="12" id="KW-0812">Transmembrane</keyword>
<dbReference type="PRINTS" id="PR00722">
    <property type="entry name" value="CHYMOTRYPSIN"/>
</dbReference>
<dbReference type="SMART" id="SM00020">
    <property type="entry name" value="Tryp_SPc"/>
    <property type="match status" value="4"/>
</dbReference>
<feature type="transmembrane region" description="Helical" evidence="12">
    <location>
        <begin position="458"/>
        <end position="478"/>
    </location>
</feature>
<evidence type="ECO:0000256" key="10">
    <source>
        <dbReference type="RuleBase" id="RU363034"/>
    </source>
</evidence>
<feature type="transmembrane region" description="Helical" evidence="12">
    <location>
        <begin position="485"/>
        <end position="505"/>
    </location>
</feature>
<dbReference type="PROSITE" id="PS50240">
    <property type="entry name" value="TRYPSIN_DOM"/>
    <property type="match status" value="4"/>
</dbReference>
<feature type="domain" description="Peptidase S1" evidence="13">
    <location>
        <begin position="789"/>
        <end position="997"/>
    </location>
</feature>
<dbReference type="Pfam" id="PF02493">
    <property type="entry name" value="MORN"/>
    <property type="match status" value="5"/>
</dbReference>
<dbReference type="InterPro" id="IPR001254">
    <property type="entry name" value="Trypsin_dom"/>
</dbReference>
<organism evidence="15 16">
    <name type="scientific">Bos mutus</name>
    <name type="common">wild yak</name>
    <dbReference type="NCBI Taxonomy" id="72004"/>
    <lineage>
        <taxon>Eukaryota</taxon>
        <taxon>Metazoa</taxon>
        <taxon>Chordata</taxon>
        <taxon>Craniata</taxon>
        <taxon>Vertebrata</taxon>
        <taxon>Euteleostomi</taxon>
        <taxon>Mammalia</taxon>
        <taxon>Eutheria</taxon>
        <taxon>Laurasiatheria</taxon>
        <taxon>Artiodactyla</taxon>
        <taxon>Ruminantia</taxon>
        <taxon>Pecora</taxon>
        <taxon>Bovidae</taxon>
        <taxon>Bovinae</taxon>
        <taxon>Bos</taxon>
    </lineage>
</organism>
<feature type="domain" description="Peptidase S1" evidence="13">
    <location>
        <begin position="1037"/>
        <end position="1328"/>
    </location>
</feature>
<evidence type="ECO:0008006" key="17">
    <source>
        <dbReference type="Google" id="ProtNLM"/>
    </source>
</evidence>
<keyword evidence="2" id="KW-0964">Secreted</keyword>
<evidence type="ECO:0000313" key="16">
    <source>
        <dbReference type="Proteomes" id="UP000322234"/>
    </source>
</evidence>
<dbReference type="InterPro" id="IPR051984">
    <property type="entry name" value="Alsin"/>
</dbReference>
<feature type="domain" description="Peptidase S1" evidence="13">
    <location>
        <begin position="217"/>
        <end position="450"/>
    </location>
</feature>
<dbReference type="GO" id="GO:0031267">
    <property type="term" value="F:small GTPase binding"/>
    <property type="evidence" value="ECO:0007669"/>
    <property type="project" value="TreeGrafter"/>
</dbReference>
<dbReference type="FunFam" id="2.40.10.10:FF:000024">
    <property type="entry name" value="Serine protease 53"/>
    <property type="match status" value="1"/>
</dbReference>
<dbReference type="PROSITE" id="PS00134">
    <property type="entry name" value="TRYPSIN_HIS"/>
    <property type="match status" value="3"/>
</dbReference>
<dbReference type="CDD" id="cd00190">
    <property type="entry name" value="Tryp_SPc"/>
    <property type="match status" value="4"/>
</dbReference>
<proteinExistence type="predicted"/>
<dbReference type="PANTHER" id="PTHR46089">
    <property type="entry name" value="ALSIN HOMOLOG"/>
    <property type="match status" value="1"/>
</dbReference>
<keyword evidence="16" id="KW-1185">Reference proteome</keyword>
<dbReference type="GO" id="GO:0006508">
    <property type="term" value="P:proteolysis"/>
    <property type="evidence" value="ECO:0007669"/>
    <property type="project" value="UniProtKB-KW"/>
</dbReference>
<dbReference type="Pfam" id="PF25383">
    <property type="entry name" value="PH_alsin"/>
    <property type="match status" value="1"/>
</dbReference>
<dbReference type="InterPro" id="IPR037191">
    <property type="entry name" value="VPS9_dom_sf"/>
</dbReference>
<dbReference type="GO" id="GO:0005576">
    <property type="term" value="C:extracellular region"/>
    <property type="evidence" value="ECO:0007669"/>
    <property type="project" value="UniProtKB-SubCell"/>
</dbReference>